<dbReference type="EMBL" id="JALJOU010000037">
    <property type="protein sequence ID" value="KAK9833313.1"/>
    <property type="molecule type" value="Genomic_DNA"/>
</dbReference>
<evidence type="ECO:0000313" key="1">
    <source>
        <dbReference type="EMBL" id="KAK9833313.1"/>
    </source>
</evidence>
<evidence type="ECO:0000313" key="2">
    <source>
        <dbReference type="Proteomes" id="UP001445335"/>
    </source>
</evidence>
<dbReference type="Proteomes" id="UP001445335">
    <property type="component" value="Unassembled WGS sequence"/>
</dbReference>
<name>A0AAW1RHZ5_9CHLO</name>
<accession>A0AAW1RHZ5</accession>
<dbReference type="AlphaFoldDB" id="A0AAW1RHZ5"/>
<comment type="caution">
    <text evidence="1">The sequence shown here is derived from an EMBL/GenBank/DDBJ whole genome shotgun (WGS) entry which is preliminary data.</text>
</comment>
<keyword evidence="2" id="KW-1185">Reference proteome</keyword>
<protein>
    <submittedName>
        <fullName evidence="1">Uncharacterized protein</fullName>
    </submittedName>
</protein>
<sequence length="263" mass="29863">MRKGLTDLHFWGDSYQRHIFVGLALTLTGDYQHGAMQAGAHDCDYNKQFDEKRCRTLLNLANIPACGGAVALHYDWGNPPQEAICDAERSSLVLWSIGNHVLPNATPGIDAQRTKNSVARHIAYMEEEFVCPYAAAHAPACRMWWVTTHQRLNHRPHVHPRFGSEDHATIRRYNVGMREYFEAGLCGDVHVVDVFNMTHALVTELPAEETLPLTYDSVHWAEVVNLIKVQILLNDMERVLPDADALYPARRRVFRRKVLAADL</sequence>
<proteinExistence type="predicted"/>
<reference evidence="1 2" key="1">
    <citation type="journal article" date="2024" name="Nat. Commun.">
        <title>Phylogenomics reveals the evolutionary origins of lichenization in chlorophyte algae.</title>
        <authorList>
            <person name="Puginier C."/>
            <person name="Libourel C."/>
            <person name="Otte J."/>
            <person name="Skaloud P."/>
            <person name="Haon M."/>
            <person name="Grisel S."/>
            <person name="Petersen M."/>
            <person name="Berrin J.G."/>
            <person name="Delaux P.M."/>
            <person name="Dal Grande F."/>
            <person name="Keller J."/>
        </authorList>
    </citation>
    <scope>NUCLEOTIDE SEQUENCE [LARGE SCALE GENOMIC DNA]</scope>
    <source>
        <strain evidence="1 2">SAG 245.80</strain>
    </source>
</reference>
<organism evidence="1 2">
    <name type="scientific">Elliptochloris bilobata</name>
    <dbReference type="NCBI Taxonomy" id="381761"/>
    <lineage>
        <taxon>Eukaryota</taxon>
        <taxon>Viridiplantae</taxon>
        <taxon>Chlorophyta</taxon>
        <taxon>core chlorophytes</taxon>
        <taxon>Trebouxiophyceae</taxon>
        <taxon>Trebouxiophyceae incertae sedis</taxon>
        <taxon>Elliptochloris clade</taxon>
        <taxon>Elliptochloris</taxon>
    </lineage>
</organism>
<gene>
    <name evidence="1" type="ORF">WJX81_005456</name>
</gene>